<evidence type="ECO:0000256" key="10">
    <source>
        <dbReference type="ARBA" id="ARBA00047937"/>
    </source>
</evidence>
<comment type="similarity">
    <text evidence="2 11">Belongs to the class-II aminoacyl-tRNA synthetase family.</text>
</comment>
<dbReference type="PROSITE" id="PS50861">
    <property type="entry name" value="AA_TRNA_LIGASE_II_GLYAB"/>
    <property type="match status" value="1"/>
</dbReference>
<dbReference type="GO" id="GO:0004820">
    <property type="term" value="F:glycine-tRNA ligase activity"/>
    <property type="evidence" value="ECO:0007669"/>
    <property type="project" value="UniProtKB-UniRule"/>
</dbReference>
<feature type="domain" description="DALR anticodon binding" evidence="12">
    <location>
        <begin position="584"/>
        <end position="678"/>
    </location>
</feature>
<comment type="catalytic activity">
    <reaction evidence="10 11">
        <text>tRNA(Gly) + glycine + ATP = glycyl-tRNA(Gly) + AMP + diphosphate</text>
        <dbReference type="Rhea" id="RHEA:16013"/>
        <dbReference type="Rhea" id="RHEA-COMP:9664"/>
        <dbReference type="Rhea" id="RHEA-COMP:9683"/>
        <dbReference type="ChEBI" id="CHEBI:30616"/>
        <dbReference type="ChEBI" id="CHEBI:33019"/>
        <dbReference type="ChEBI" id="CHEBI:57305"/>
        <dbReference type="ChEBI" id="CHEBI:78442"/>
        <dbReference type="ChEBI" id="CHEBI:78522"/>
        <dbReference type="ChEBI" id="CHEBI:456215"/>
        <dbReference type="EC" id="6.1.1.14"/>
    </reaction>
</comment>
<keyword evidence="4 11" id="KW-0963">Cytoplasm</keyword>
<dbReference type="InterPro" id="IPR008909">
    <property type="entry name" value="DALR_anticod-bd"/>
</dbReference>
<keyword evidence="5 11" id="KW-0436">Ligase</keyword>
<dbReference type="AlphaFoldDB" id="A0A7H1AZG1"/>
<keyword evidence="9 11" id="KW-0030">Aminoacyl-tRNA synthetase</keyword>
<accession>A0A7H1AZG1</accession>
<keyword evidence="6 11" id="KW-0547">Nucleotide-binding</keyword>
<keyword evidence="7 11" id="KW-0067">ATP-binding</keyword>
<dbReference type="HAMAP" id="MF_00255">
    <property type="entry name" value="Gly_tRNA_synth_beta"/>
    <property type="match status" value="1"/>
</dbReference>
<evidence type="ECO:0000256" key="9">
    <source>
        <dbReference type="ARBA" id="ARBA00023146"/>
    </source>
</evidence>
<evidence type="ECO:0000313" key="14">
    <source>
        <dbReference type="Proteomes" id="UP000516346"/>
    </source>
</evidence>
<evidence type="ECO:0000256" key="7">
    <source>
        <dbReference type="ARBA" id="ARBA00022840"/>
    </source>
</evidence>
<proteinExistence type="inferred from homology"/>
<dbReference type="GO" id="GO:0004814">
    <property type="term" value="F:arginine-tRNA ligase activity"/>
    <property type="evidence" value="ECO:0007669"/>
    <property type="project" value="InterPro"/>
</dbReference>
<name>A0A7H1AZG1_9GAMM</name>
<keyword evidence="8 11" id="KW-0648">Protein biosynthesis</keyword>
<dbReference type="EC" id="6.1.1.14" evidence="11"/>
<evidence type="ECO:0000313" key="13">
    <source>
        <dbReference type="EMBL" id="QNS01866.1"/>
    </source>
</evidence>
<dbReference type="Pfam" id="PF02092">
    <property type="entry name" value="tRNA_synt_2f"/>
    <property type="match status" value="1"/>
</dbReference>
<evidence type="ECO:0000256" key="5">
    <source>
        <dbReference type="ARBA" id="ARBA00022598"/>
    </source>
</evidence>
<evidence type="ECO:0000256" key="1">
    <source>
        <dbReference type="ARBA" id="ARBA00004496"/>
    </source>
</evidence>
<dbReference type="InterPro" id="IPR006194">
    <property type="entry name" value="Gly-tRNA-synth_heterodimer"/>
</dbReference>
<dbReference type="GO" id="GO:0006426">
    <property type="term" value="P:glycyl-tRNA aminoacylation"/>
    <property type="evidence" value="ECO:0007669"/>
    <property type="project" value="UniProtKB-UniRule"/>
</dbReference>
<dbReference type="NCBIfam" id="TIGR00211">
    <property type="entry name" value="glyS"/>
    <property type="match status" value="1"/>
</dbReference>
<dbReference type="PRINTS" id="PR01045">
    <property type="entry name" value="TRNASYNTHGB"/>
</dbReference>
<evidence type="ECO:0000256" key="6">
    <source>
        <dbReference type="ARBA" id="ARBA00022741"/>
    </source>
</evidence>
<dbReference type="InterPro" id="IPR015944">
    <property type="entry name" value="Gly-tRNA-synth_bsu"/>
</dbReference>
<dbReference type="GO" id="GO:0006420">
    <property type="term" value="P:arginyl-tRNA aminoacylation"/>
    <property type="evidence" value="ECO:0007669"/>
    <property type="project" value="InterPro"/>
</dbReference>
<dbReference type="GO" id="GO:0005829">
    <property type="term" value="C:cytosol"/>
    <property type="evidence" value="ECO:0007669"/>
    <property type="project" value="TreeGrafter"/>
</dbReference>
<dbReference type="Pfam" id="PF05746">
    <property type="entry name" value="DALR_1"/>
    <property type="match status" value="1"/>
</dbReference>
<organism evidence="13 14">
    <name type="scientific">Buchnera aphidicola</name>
    <name type="common">Pentalonia nigronervosa</name>
    <dbReference type="NCBI Taxonomy" id="1309793"/>
    <lineage>
        <taxon>Bacteria</taxon>
        <taxon>Pseudomonadati</taxon>
        <taxon>Pseudomonadota</taxon>
        <taxon>Gammaproteobacteria</taxon>
        <taxon>Enterobacterales</taxon>
        <taxon>Erwiniaceae</taxon>
        <taxon>Buchnera</taxon>
    </lineage>
</organism>
<reference evidence="13 14" key="1">
    <citation type="submission" date="2020-09" db="EMBL/GenBank/DDBJ databases">
        <title>Genome sequence of the banana aphid, Pentalonia nigronervosa Coquerel (Hemiptera: Aphididae) and its symbionts.</title>
        <authorList>
            <person name="Mathers T.C."/>
            <person name="Mugford S.T."/>
            <person name="Hogenhout S.A."/>
            <person name="Tripathi L."/>
        </authorList>
    </citation>
    <scope>NUCLEOTIDE SEQUENCE [LARGE SCALE GENOMIC DNA]</scope>
    <source>
        <strain evidence="13">Ba4</strain>
    </source>
</reference>
<comment type="subcellular location">
    <subcellularLocation>
        <location evidence="1 11">Cytoplasm</location>
    </subcellularLocation>
</comment>
<evidence type="ECO:0000256" key="3">
    <source>
        <dbReference type="ARBA" id="ARBA00011209"/>
    </source>
</evidence>
<evidence type="ECO:0000256" key="2">
    <source>
        <dbReference type="ARBA" id="ARBA00008226"/>
    </source>
</evidence>
<evidence type="ECO:0000256" key="4">
    <source>
        <dbReference type="ARBA" id="ARBA00022490"/>
    </source>
</evidence>
<dbReference type="PANTHER" id="PTHR30075:SF2">
    <property type="entry name" value="GLYCINE--TRNA LIGASE, CHLOROPLASTIC_MITOCHONDRIAL 2"/>
    <property type="match status" value="1"/>
</dbReference>
<gene>
    <name evidence="11" type="primary">glyS</name>
    <name evidence="13" type="ORF">ICW73_00020</name>
</gene>
<evidence type="ECO:0000256" key="8">
    <source>
        <dbReference type="ARBA" id="ARBA00022917"/>
    </source>
</evidence>
<dbReference type="PANTHER" id="PTHR30075">
    <property type="entry name" value="GLYCYL-TRNA SYNTHETASE"/>
    <property type="match status" value="1"/>
</dbReference>
<evidence type="ECO:0000259" key="12">
    <source>
        <dbReference type="Pfam" id="PF05746"/>
    </source>
</evidence>
<dbReference type="SUPFAM" id="SSF109604">
    <property type="entry name" value="HD-domain/PDEase-like"/>
    <property type="match status" value="1"/>
</dbReference>
<dbReference type="Proteomes" id="UP000516346">
    <property type="component" value="Chromosome"/>
</dbReference>
<protein>
    <recommendedName>
        <fullName evidence="11">Glycine--tRNA ligase beta subunit</fullName>
        <ecNumber evidence="11">6.1.1.14</ecNumber>
    </recommendedName>
    <alternativeName>
        <fullName evidence="11">Glycyl-tRNA synthetase beta subunit</fullName>
        <shortName evidence="11">GlyRS</shortName>
    </alternativeName>
</protein>
<dbReference type="GO" id="GO:0005524">
    <property type="term" value="F:ATP binding"/>
    <property type="evidence" value="ECO:0007669"/>
    <property type="project" value="UniProtKB-UniRule"/>
</dbReference>
<sequence>MMKKTLLIEIGTEELPAKILYKLSLHFYNNFVKKLYFYNISYSHIDYFSTPRRLALLIKKIDTKKKITKIVIRGPSIKSAFDENGLPTLATQNWCQHHKIDFIQTHCLKNKNGAWLAFSKIKKQKRIQHLLPNIVESAIKSIVIDNPMRWTINNEEFSRPIRNIVMLLDDEIIPGKIFNVASNNVLQNHICSKEHKICIHHAQEYPLILFQKNKIIADFKIRKKIVKKITKKLARNINGIINTKDDLVEEVTALVESPKALLVQFKKQFLSIPKKILIHIIETQQKCFPIYTKKKSLLPYFIFISNIHSQNPKNIISGNEKVMNARLSDVKFFFQKDKHKRLIDYLPSLKKIIFQKNLGSLYEKTLRIKFLVQWISLYSKSDAIKTVQAAMLSKCDLATDMVSEFPELKGIVGMYYAHYDQENKEVAIALKEQYLPSFSHGKLPKTIIGSTISIAEKIDTLSGMFLTGKNPNSNKDPFSLRRLSIGILRIIITNNISLDIKNLIKKSLDFYNKKNVNYSTLCINITNFFMTRLFYWYEEQGYNIKIIKAVLSCKLTIPIDIHYRIQAISNFEKLNSFKPTILYIKRIYNILQKNHQKISDDINMDLIQQEEEKILLQTIEYIYKITKNLFIEKKYQEILSMVHVFDIPINNFFNNVYICHENQKIQINRFILLNKLKKFFFKIANFSYLF</sequence>
<evidence type="ECO:0000256" key="11">
    <source>
        <dbReference type="HAMAP-Rule" id="MF_00255"/>
    </source>
</evidence>
<dbReference type="EMBL" id="CP061275">
    <property type="protein sequence ID" value="QNS01866.1"/>
    <property type="molecule type" value="Genomic_DNA"/>
</dbReference>
<comment type="subunit">
    <text evidence="3 11">Tetramer of two alpha and two beta subunits.</text>
</comment>